<dbReference type="KEGG" id="ccn:H924_00030"/>
<reference evidence="2 3" key="1">
    <citation type="submission" date="2013-02" db="EMBL/GenBank/DDBJ databases">
        <title>The complete genome sequence of Corynebacterium callunae DSM 20147.</title>
        <authorList>
            <person name="Ruckert C."/>
            <person name="Albersmeier A."/>
            <person name="Kalinowski J."/>
        </authorList>
    </citation>
    <scope>NUCLEOTIDE SEQUENCE [LARGE SCALE GENOMIC DNA]</scope>
    <source>
        <strain evidence="2 3">DSM 20147</strain>
    </source>
</reference>
<name>M1UCD1_9CORY</name>
<organism evidence="2 3">
    <name type="scientific">Corynebacterium callunae DSM 20147</name>
    <dbReference type="NCBI Taxonomy" id="1121353"/>
    <lineage>
        <taxon>Bacteria</taxon>
        <taxon>Bacillati</taxon>
        <taxon>Actinomycetota</taxon>
        <taxon>Actinomycetes</taxon>
        <taxon>Mycobacteriales</taxon>
        <taxon>Corynebacteriaceae</taxon>
        <taxon>Corynebacterium</taxon>
    </lineage>
</organism>
<dbReference type="InterPro" id="IPR029058">
    <property type="entry name" value="AB_hydrolase_fold"/>
</dbReference>
<dbReference type="InterPro" id="IPR017208">
    <property type="entry name" value="UCP037442_abhydr"/>
</dbReference>
<evidence type="ECO:0000313" key="2">
    <source>
        <dbReference type="EMBL" id="AGG65470.1"/>
    </source>
</evidence>
<dbReference type="STRING" id="1121353.H924_00030"/>
<dbReference type="PATRIC" id="fig|1121353.3.peg.8"/>
<keyword evidence="3" id="KW-1185">Reference proteome</keyword>
<dbReference type="RefSeq" id="WP_015649927.1">
    <property type="nucleotide sequence ID" value="NC_020506.1"/>
</dbReference>
<dbReference type="HOGENOM" id="CLU_058232_1_0_11"/>
<proteinExistence type="predicted"/>
<dbReference type="eggNOG" id="COG4757">
    <property type="taxonomic scope" value="Bacteria"/>
</dbReference>
<dbReference type="GO" id="GO:0003824">
    <property type="term" value="F:catalytic activity"/>
    <property type="evidence" value="ECO:0007669"/>
    <property type="project" value="UniProtKB-ARBA"/>
</dbReference>
<dbReference type="Gene3D" id="3.40.50.1820">
    <property type="entry name" value="alpha/beta hydrolase"/>
    <property type="match status" value="1"/>
</dbReference>
<dbReference type="Pfam" id="PF00561">
    <property type="entry name" value="Abhydrolase_1"/>
    <property type="match status" value="1"/>
</dbReference>
<dbReference type="SUPFAM" id="SSF53474">
    <property type="entry name" value="alpha/beta-Hydrolases"/>
    <property type="match status" value="1"/>
</dbReference>
<dbReference type="InterPro" id="IPR000073">
    <property type="entry name" value="AB_hydrolase_1"/>
</dbReference>
<dbReference type="AlphaFoldDB" id="M1UCD1"/>
<protein>
    <recommendedName>
        <fullName evidence="1">AB hydrolase-1 domain-containing protein</fullName>
    </recommendedName>
</protein>
<evidence type="ECO:0000313" key="3">
    <source>
        <dbReference type="Proteomes" id="UP000011760"/>
    </source>
</evidence>
<feature type="domain" description="AB hydrolase-1" evidence="1">
    <location>
        <begin position="34"/>
        <end position="131"/>
    </location>
</feature>
<dbReference type="EMBL" id="CP004354">
    <property type="protein sequence ID" value="AGG65470.1"/>
    <property type="molecule type" value="Genomic_DNA"/>
</dbReference>
<sequence>MKSIEPTTTSHVPMPDGSTTPVQIWAAADPQATLVMVWPGFGMGGYYYRPLASLLLKAGFNVAIGELRGQGQSTAKATKKNQWGYHDLAAIDFPLQIAAAKQALGLKADHPMRFLAHSMGGQISCLFAGRPEAKTYNLQSIFGVGSGSPFFKAFGPKERRRLGAGAVLLGGVGGHVLGFWPGKIFGKDIVGYGRQSGTHMKEWQHFNRKNSLENLTGQDLNYVQEMKKVSIPLTLCRSANDEECPEASIDALASFLPTAPLCKLIVPGELGHNRWAREPAATVELFKQA</sequence>
<gene>
    <name evidence="2" type="ORF">H924_00030</name>
</gene>
<dbReference type="Proteomes" id="UP000011760">
    <property type="component" value="Chromosome"/>
</dbReference>
<dbReference type="PIRSF" id="PIRSF037442">
    <property type="entry name" value="UCP037442_abhydr"/>
    <property type="match status" value="1"/>
</dbReference>
<accession>M1UCD1</accession>
<evidence type="ECO:0000259" key="1">
    <source>
        <dbReference type="Pfam" id="PF00561"/>
    </source>
</evidence>